<dbReference type="RefSeq" id="WP_201177488.1">
    <property type="nucleotide sequence ID" value="NZ_JAEPWM010000014.1"/>
</dbReference>
<reference evidence="2" key="2">
    <citation type="submission" date="2021-01" db="EMBL/GenBank/DDBJ databases">
        <authorList>
            <person name="Kang M."/>
        </authorList>
    </citation>
    <scope>NUCLEOTIDE SEQUENCE</scope>
    <source>
        <strain evidence="2">KACC 17527</strain>
    </source>
</reference>
<accession>A0A934TX96</accession>
<dbReference type="SUPFAM" id="SSF158682">
    <property type="entry name" value="TerB-like"/>
    <property type="match status" value="1"/>
</dbReference>
<sequence length="155" mass="17063">MLRALQDLFDSFVAPSLSPAEQEHQLQLATAVLLVEVMRSDAAVQPAERAAILAALHRQFPLESDALQRLLQLAEQTSRTANDFFAFTSTLNEHFSQEQKIGVIEFMWQVAYADGRIDEGENHVISRVAGLLHVTHGEYIAAKLRAKQAAGLGAP</sequence>
<proteinExistence type="predicted"/>
<evidence type="ECO:0000313" key="2">
    <source>
        <dbReference type="EMBL" id="MBK6009133.1"/>
    </source>
</evidence>
<gene>
    <name evidence="2" type="ORF">JJB11_23795</name>
</gene>
<keyword evidence="3" id="KW-1185">Reference proteome</keyword>
<dbReference type="CDD" id="cd07313">
    <property type="entry name" value="terB_like_2"/>
    <property type="match status" value="1"/>
</dbReference>
<dbReference type="Gene3D" id="1.10.3680.10">
    <property type="entry name" value="TerB-like"/>
    <property type="match status" value="1"/>
</dbReference>
<organism evidence="2 3">
    <name type="scientific">Ramlibacter ginsenosidimutans</name>
    <dbReference type="NCBI Taxonomy" id="502333"/>
    <lineage>
        <taxon>Bacteria</taxon>
        <taxon>Pseudomonadati</taxon>
        <taxon>Pseudomonadota</taxon>
        <taxon>Betaproteobacteria</taxon>
        <taxon>Burkholderiales</taxon>
        <taxon>Comamonadaceae</taxon>
        <taxon>Ramlibacter</taxon>
    </lineage>
</organism>
<name>A0A934TX96_9BURK</name>
<dbReference type="Pfam" id="PF05099">
    <property type="entry name" value="TerB"/>
    <property type="match status" value="1"/>
</dbReference>
<dbReference type="EMBL" id="JAEPWM010000014">
    <property type="protein sequence ID" value="MBK6009133.1"/>
    <property type="molecule type" value="Genomic_DNA"/>
</dbReference>
<comment type="caution">
    <text evidence="2">The sequence shown here is derived from an EMBL/GenBank/DDBJ whole genome shotgun (WGS) entry which is preliminary data.</text>
</comment>
<dbReference type="InterPro" id="IPR007791">
    <property type="entry name" value="DjlA_N"/>
</dbReference>
<feature type="domain" description="Co-chaperone DjlA N-terminal" evidence="1">
    <location>
        <begin position="27"/>
        <end position="143"/>
    </location>
</feature>
<reference evidence="2" key="1">
    <citation type="journal article" date="2012" name="J. Microbiol. Biotechnol.">
        <title>Ramlibacter ginsenosidimutans sp. nov., with ginsenoside-converting activity.</title>
        <authorList>
            <person name="Wang L."/>
            <person name="An D.S."/>
            <person name="Kim S.G."/>
            <person name="Jin F.X."/>
            <person name="Kim S.C."/>
            <person name="Lee S.T."/>
            <person name="Im W.T."/>
        </authorList>
    </citation>
    <scope>NUCLEOTIDE SEQUENCE</scope>
    <source>
        <strain evidence="2">KACC 17527</strain>
    </source>
</reference>
<evidence type="ECO:0000259" key="1">
    <source>
        <dbReference type="Pfam" id="PF05099"/>
    </source>
</evidence>
<dbReference type="InterPro" id="IPR029024">
    <property type="entry name" value="TerB-like"/>
</dbReference>
<dbReference type="AlphaFoldDB" id="A0A934TX96"/>
<dbReference type="Proteomes" id="UP000630528">
    <property type="component" value="Unassembled WGS sequence"/>
</dbReference>
<evidence type="ECO:0000313" key="3">
    <source>
        <dbReference type="Proteomes" id="UP000630528"/>
    </source>
</evidence>
<protein>
    <submittedName>
        <fullName evidence="2">TerB family tellurite resistance protein</fullName>
    </submittedName>
</protein>